<evidence type="ECO:0000256" key="2">
    <source>
        <dbReference type="ARBA" id="ARBA00022649"/>
    </source>
</evidence>
<dbReference type="PANTHER" id="PTHR33653:SF1">
    <property type="entry name" value="RIBONUCLEASE VAPC2"/>
    <property type="match status" value="1"/>
</dbReference>
<organism evidence="9 10">
    <name type="scientific">Candidatus Methylomirabilis limnetica</name>
    <dbReference type="NCBI Taxonomy" id="2033718"/>
    <lineage>
        <taxon>Bacteria</taxon>
        <taxon>Candidatus Methylomirabilota</taxon>
        <taxon>Candidatus Methylomirabilia</taxon>
        <taxon>Candidatus Methylomirabilales</taxon>
        <taxon>Candidatus Methylomirabilaceae</taxon>
        <taxon>Candidatus Methylomirabilis</taxon>
    </lineage>
</organism>
<comment type="similarity">
    <text evidence="7">Belongs to the PINc/VapC protein family.</text>
</comment>
<evidence type="ECO:0000256" key="4">
    <source>
        <dbReference type="ARBA" id="ARBA00022723"/>
    </source>
</evidence>
<evidence type="ECO:0000256" key="6">
    <source>
        <dbReference type="ARBA" id="ARBA00022842"/>
    </source>
</evidence>
<dbReference type="GO" id="GO:0016787">
    <property type="term" value="F:hydrolase activity"/>
    <property type="evidence" value="ECO:0007669"/>
    <property type="project" value="UniProtKB-KW"/>
</dbReference>
<keyword evidence="6" id="KW-0460">Magnesium</keyword>
<dbReference type="InterPro" id="IPR050556">
    <property type="entry name" value="Type_II_TA_system_RNase"/>
</dbReference>
<sequence>MITAIDTNILLDLLIPDTRFGEVSQRALDSSLQAGRLVISDMVYAELAVHFSSHHELDRFLADTGIDVVPYSPAALVLAGQTWAQYRRQRDDTLCCPQCGHIQQVNCGSCGASLRGRQRLLSDFLIGAHALSHADRLMTRDRGYYRTYFPELSLLDPAKEGT</sequence>
<dbReference type="Gene3D" id="3.40.50.1010">
    <property type="entry name" value="5'-nuclease"/>
    <property type="match status" value="1"/>
</dbReference>
<dbReference type="GO" id="GO:0046872">
    <property type="term" value="F:metal ion binding"/>
    <property type="evidence" value="ECO:0007669"/>
    <property type="project" value="UniProtKB-KW"/>
</dbReference>
<dbReference type="EMBL" id="NVQC01000016">
    <property type="protein sequence ID" value="PTL36336.1"/>
    <property type="molecule type" value="Genomic_DNA"/>
</dbReference>
<evidence type="ECO:0000256" key="7">
    <source>
        <dbReference type="ARBA" id="ARBA00038093"/>
    </source>
</evidence>
<comment type="caution">
    <text evidence="9">The sequence shown here is derived from an EMBL/GenBank/DDBJ whole genome shotgun (WGS) entry which is preliminary data.</text>
</comment>
<evidence type="ECO:0000313" key="9">
    <source>
        <dbReference type="EMBL" id="PTL36336.1"/>
    </source>
</evidence>
<dbReference type="InterPro" id="IPR029060">
    <property type="entry name" value="PIN-like_dom_sf"/>
</dbReference>
<keyword evidence="4" id="KW-0479">Metal-binding</keyword>
<keyword evidence="5" id="KW-0378">Hydrolase</keyword>
<dbReference type="CDD" id="cd09854">
    <property type="entry name" value="PIN_VapC-like"/>
    <property type="match status" value="1"/>
</dbReference>
<dbReference type="OrthoDB" id="9800524at2"/>
<keyword evidence="2" id="KW-1277">Toxin-antitoxin system</keyword>
<evidence type="ECO:0000259" key="8">
    <source>
        <dbReference type="Pfam" id="PF01850"/>
    </source>
</evidence>
<feature type="domain" description="PIN" evidence="8">
    <location>
        <begin position="5"/>
        <end position="149"/>
    </location>
</feature>
<accession>A0A2T4TYY9</accession>
<evidence type="ECO:0000256" key="1">
    <source>
        <dbReference type="ARBA" id="ARBA00001946"/>
    </source>
</evidence>
<proteinExistence type="inferred from homology"/>
<dbReference type="PANTHER" id="PTHR33653">
    <property type="entry name" value="RIBONUCLEASE VAPC2"/>
    <property type="match status" value="1"/>
</dbReference>
<dbReference type="AlphaFoldDB" id="A0A2T4TYY9"/>
<keyword evidence="10" id="KW-1185">Reference proteome</keyword>
<keyword evidence="3" id="KW-0540">Nuclease</keyword>
<dbReference type="Proteomes" id="UP000241436">
    <property type="component" value="Unassembled WGS sequence"/>
</dbReference>
<reference evidence="9 10" key="1">
    <citation type="submission" date="2017-09" db="EMBL/GenBank/DDBJ databases">
        <title>Bloom of a denitrifying methanotroph, Candidatus Methylomirabilis limnetica, in a deep stratified lake.</title>
        <authorList>
            <person name="Graf J.S."/>
            <person name="Marchant H.K."/>
            <person name="Tienken D."/>
            <person name="Hach P.F."/>
            <person name="Brand A."/>
            <person name="Schubert C.J."/>
            <person name="Kuypers M.M."/>
            <person name="Milucka J."/>
        </authorList>
    </citation>
    <scope>NUCLEOTIDE SEQUENCE [LARGE SCALE GENOMIC DNA]</scope>
    <source>
        <strain evidence="9 10">Zug</strain>
    </source>
</reference>
<name>A0A2T4TYY9_9BACT</name>
<gene>
    <name evidence="9" type="ORF">CLG94_04695</name>
</gene>
<reference evidence="10" key="2">
    <citation type="journal article" date="2018" name="Environ. Microbiol.">
        <title>Bloom of a denitrifying methanotroph, 'Candidatus Methylomirabilis limnetica', in a deep stratified lake.</title>
        <authorList>
            <person name="Graf J.S."/>
            <person name="Mayr M.J."/>
            <person name="Marchant H.K."/>
            <person name="Tienken D."/>
            <person name="Hach P.F."/>
            <person name="Brand A."/>
            <person name="Schubert C.J."/>
            <person name="Kuypers M.M."/>
            <person name="Milucka J."/>
        </authorList>
    </citation>
    <scope>NUCLEOTIDE SEQUENCE [LARGE SCALE GENOMIC DNA]</scope>
    <source>
        <strain evidence="10">Zug</strain>
    </source>
</reference>
<dbReference type="RefSeq" id="WP_107561710.1">
    <property type="nucleotide sequence ID" value="NZ_NVQC01000016.1"/>
</dbReference>
<evidence type="ECO:0000256" key="3">
    <source>
        <dbReference type="ARBA" id="ARBA00022722"/>
    </source>
</evidence>
<dbReference type="GO" id="GO:0004518">
    <property type="term" value="F:nuclease activity"/>
    <property type="evidence" value="ECO:0007669"/>
    <property type="project" value="UniProtKB-KW"/>
</dbReference>
<protein>
    <submittedName>
        <fullName evidence="9">Nucleotide-binding protein</fullName>
    </submittedName>
</protein>
<dbReference type="Pfam" id="PF01850">
    <property type="entry name" value="PIN"/>
    <property type="match status" value="1"/>
</dbReference>
<evidence type="ECO:0000256" key="5">
    <source>
        <dbReference type="ARBA" id="ARBA00022801"/>
    </source>
</evidence>
<evidence type="ECO:0000313" key="10">
    <source>
        <dbReference type="Proteomes" id="UP000241436"/>
    </source>
</evidence>
<dbReference type="SUPFAM" id="SSF88723">
    <property type="entry name" value="PIN domain-like"/>
    <property type="match status" value="1"/>
</dbReference>
<dbReference type="InterPro" id="IPR002716">
    <property type="entry name" value="PIN_dom"/>
</dbReference>
<comment type="cofactor">
    <cofactor evidence="1">
        <name>Mg(2+)</name>
        <dbReference type="ChEBI" id="CHEBI:18420"/>
    </cofactor>
</comment>